<proteinExistence type="predicted"/>
<dbReference type="EMBL" id="JAHYIQ010000071">
    <property type="protein sequence ID" value="KAK1116500.1"/>
    <property type="molecule type" value="Genomic_DNA"/>
</dbReference>
<evidence type="ECO:0000256" key="1">
    <source>
        <dbReference type="SAM" id="MobiDB-lite"/>
    </source>
</evidence>
<comment type="caution">
    <text evidence="2">The sequence shown here is derived from an EMBL/GenBank/DDBJ whole genome shotgun (WGS) entry which is preliminary data.</text>
</comment>
<dbReference type="Proteomes" id="UP001177670">
    <property type="component" value="Unassembled WGS sequence"/>
</dbReference>
<accession>A0AA40FCL6</accession>
<keyword evidence="3" id="KW-1185">Reference proteome</keyword>
<feature type="region of interest" description="Disordered" evidence="1">
    <location>
        <begin position="1"/>
        <end position="22"/>
    </location>
</feature>
<gene>
    <name evidence="2" type="ORF">K0M31_018964</name>
</gene>
<dbReference type="AlphaFoldDB" id="A0AA40FCL6"/>
<name>A0AA40FCL6_9HYME</name>
<evidence type="ECO:0000313" key="3">
    <source>
        <dbReference type="Proteomes" id="UP001177670"/>
    </source>
</evidence>
<reference evidence="2" key="1">
    <citation type="submission" date="2021-10" db="EMBL/GenBank/DDBJ databases">
        <title>Melipona bicolor Genome sequencing and assembly.</title>
        <authorList>
            <person name="Araujo N.S."/>
            <person name="Arias M.C."/>
        </authorList>
    </citation>
    <scope>NUCLEOTIDE SEQUENCE</scope>
    <source>
        <strain evidence="2">USP_2M_L1-L4_2017</strain>
        <tissue evidence="2">Whole body</tissue>
    </source>
</reference>
<organism evidence="2 3">
    <name type="scientific">Melipona bicolor</name>
    <dbReference type="NCBI Taxonomy" id="60889"/>
    <lineage>
        <taxon>Eukaryota</taxon>
        <taxon>Metazoa</taxon>
        <taxon>Ecdysozoa</taxon>
        <taxon>Arthropoda</taxon>
        <taxon>Hexapoda</taxon>
        <taxon>Insecta</taxon>
        <taxon>Pterygota</taxon>
        <taxon>Neoptera</taxon>
        <taxon>Endopterygota</taxon>
        <taxon>Hymenoptera</taxon>
        <taxon>Apocrita</taxon>
        <taxon>Aculeata</taxon>
        <taxon>Apoidea</taxon>
        <taxon>Anthophila</taxon>
        <taxon>Apidae</taxon>
        <taxon>Melipona</taxon>
    </lineage>
</organism>
<protein>
    <submittedName>
        <fullName evidence="2">Uncharacterized protein</fullName>
    </submittedName>
</protein>
<evidence type="ECO:0000313" key="2">
    <source>
        <dbReference type="EMBL" id="KAK1116500.1"/>
    </source>
</evidence>
<sequence length="52" mass="5872">MGYVIAEASTDQGREHPVKHTSGRFSVKVKAITYERQGRQSSGETELELLRH</sequence>